<dbReference type="EMBL" id="GBRH01209812">
    <property type="protein sequence ID" value="JAD88083.1"/>
    <property type="molecule type" value="Transcribed_RNA"/>
</dbReference>
<organism evidence="1">
    <name type="scientific">Arundo donax</name>
    <name type="common">Giant reed</name>
    <name type="synonym">Donax arundinaceus</name>
    <dbReference type="NCBI Taxonomy" id="35708"/>
    <lineage>
        <taxon>Eukaryota</taxon>
        <taxon>Viridiplantae</taxon>
        <taxon>Streptophyta</taxon>
        <taxon>Embryophyta</taxon>
        <taxon>Tracheophyta</taxon>
        <taxon>Spermatophyta</taxon>
        <taxon>Magnoliopsida</taxon>
        <taxon>Liliopsida</taxon>
        <taxon>Poales</taxon>
        <taxon>Poaceae</taxon>
        <taxon>PACMAD clade</taxon>
        <taxon>Arundinoideae</taxon>
        <taxon>Arundineae</taxon>
        <taxon>Arundo</taxon>
    </lineage>
</organism>
<reference evidence="1" key="1">
    <citation type="submission" date="2014-09" db="EMBL/GenBank/DDBJ databases">
        <authorList>
            <person name="Magalhaes I.L.F."/>
            <person name="Oliveira U."/>
            <person name="Santos F.R."/>
            <person name="Vidigal T.H.D.A."/>
            <person name="Brescovit A.D."/>
            <person name="Santos A.J."/>
        </authorList>
    </citation>
    <scope>NUCLEOTIDE SEQUENCE</scope>
    <source>
        <tissue evidence="1">Shoot tissue taken approximately 20 cm above the soil surface</tissue>
    </source>
</reference>
<accession>A0A0A9DN42</accession>
<proteinExistence type="predicted"/>
<name>A0A0A9DN42_ARUDO</name>
<protein>
    <submittedName>
        <fullName evidence="1">Uncharacterized protein</fullName>
    </submittedName>
</protein>
<dbReference type="AlphaFoldDB" id="A0A0A9DN42"/>
<sequence>MIYNMREVCHPFIGYAISSSYLATEFLI</sequence>
<reference evidence="1" key="2">
    <citation type="journal article" date="2015" name="Data Brief">
        <title>Shoot transcriptome of the giant reed, Arundo donax.</title>
        <authorList>
            <person name="Barrero R.A."/>
            <person name="Guerrero F.D."/>
            <person name="Moolhuijzen P."/>
            <person name="Goolsby J.A."/>
            <person name="Tidwell J."/>
            <person name="Bellgard S.E."/>
            <person name="Bellgard M.I."/>
        </authorList>
    </citation>
    <scope>NUCLEOTIDE SEQUENCE</scope>
    <source>
        <tissue evidence="1">Shoot tissue taken approximately 20 cm above the soil surface</tissue>
    </source>
</reference>
<evidence type="ECO:0000313" key="1">
    <source>
        <dbReference type="EMBL" id="JAD88083.1"/>
    </source>
</evidence>